<accession>A0ABP6ULZ2</accession>
<dbReference type="InterPro" id="IPR011006">
    <property type="entry name" value="CheY-like_superfamily"/>
</dbReference>
<proteinExistence type="predicted"/>
<keyword evidence="4" id="KW-1185">Reference proteome</keyword>
<dbReference type="SUPFAM" id="SSF52172">
    <property type="entry name" value="CheY-like"/>
    <property type="match status" value="1"/>
</dbReference>
<keyword evidence="1" id="KW-0597">Phosphoprotein</keyword>
<dbReference type="PANTHER" id="PTHR44520">
    <property type="entry name" value="RESPONSE REGULATOR RCP1-RELATED"/>
    <property type="match status" value="1"/>
</dbReference>
<dbReference type="InterPro" id="IPR001789">
    <property type="entry name" value="Sig_transdc_resp-reg_receiver"/>
</dbReference>
<dbReference type="Pfam" id="PF00072">
    <property type="entry name" value="Response_reg"/>
    <property type="match status" value="1"/>
</dbReference>
<dbReference type="Gene3D" id="3.40.50.2300">
    <property type="match status" value="1"/>
</dbReference>
<evidence type="ECO:0000313" key="3">
    <source>
        <dbReference type="EMBL" id="GAA3512306.1"/>
    </source>
</evidence>
<reference evidence="4" key="1">
    <citation type="journal article" date="2019" name="Int. J. Syst. Evol. Microbiol.">
        <title>The Global Catalogue of Microorganisms (GCM) 10K type strain sequencing project: providing services to taxonomists for standard genome sequencing and annotation.</title>
        <authorList>
            <consortium name="The Broad Institute Genomics Platform"/>
            <consortium name="The Broad Institute Genome Sequencing Center for Infectious Disease"/>
            <person name="Wu L."/>
            <person name="Ma J."/>
        </authorList>
    </citation>
    <scope>NUCLEOTIDE SEQUENCE [LARGE SCALE GENOMIC DNA]</scope>
    <source>
        <strain evidence="4">JCM 17106</strain>
    </source>
</reference>
<evidence type="ECO:0000259" key="2">
    <source>
        <dbReference type="PROSITE" id="PS50110"/>
    </source>
</evidence>
<evidence type="ECO:0000313" key="4">
    <source>
        <dbReference type="Proteomes" id="UP001500459"/>
    </source>
</evidence>
<dbReference type="PANTHER" id="PTHR44520:SF2">
    <property type="entry name" value="RESPONSE REGULATOR RCP1"/>
    <property type="match status" value="1"/>
</dbReference>
<feature type="domain" description="Response regulatory" evidence="2">
    <location>
        <begin position="6"/>
        <end position="128"/>
    </location>
</feature>
<name>A0ABP6ULZ2_9FLAO</name>
<protein>
    <submittedName>
        <fullName evidence="3">Response regulator</fullName>
    </submittedName>
</protein>
<comment type="caution">
    <text evidence="3">The sequence shown here is derived from an EMBL/GenBank/DDBJ whole genome shotgun (WGS) entry which is preliminary data.</text>
</comment>
<dbReference type="Proteomes" id="UP001500459">
    <property type="component" value="Unassembled WGS sequence"/>
</dbReference>
<dbReference type="EMBL" id="BAABCW010000011">
    <property type="protein sequence ID" value="GAA3512306.1"/>
    <property type="molecule type" value="Genomic_DNA"/>
</dbReference>
<dbReference type="PROSITE" id="PS50110">
    <property type="entry name" value="RESPONSE_REGULATORY"/>
    <property type="match status" value="1"/>
</dbReference>
<dbReference type="RefSeq" id="WP_344928372.1">
    <property type="nucleotide sequence ID" value="NZ_BAABCW010000011.1"/>
</dbReference>
<evidence type="ECO:0000256" key="1">
    <source>
        <dbReference type="PROSITE-ProRule" id="PRU00169"/>
    </source>
</evidence>
<dbReference type="InterPro" id="IPR052893">
    <property type="entry name" value="TCS_response_regulator"/>
</dbReference>
<organism evidence="3 4">
    <name type="scientific">Aquimarina addita</name>
    <dbReference type="NCBI Taxonomy" id="870485"/>
    <lineage>
        <taxon>Bacteria</taxon>
        <taxon>Pseudomonadati</taxon>
        <taxon>Bacteroidota</taxon>
        <taxon>Flavobacteriia</taxon>
        <taxon>Flavobacteriales</taxon>
        <taxon>Flavobacteriaceae</taxon>
        <taxon>Aquimarina</taxon>
    </lineage>
</organism>
<sequence>MNKLKRFLLIDDSSATNFFNKTIIEKTNYVDEVLVATNGKEALAYIKKETLPEIIFLDLNMPVMNGWEFLDAYQMLEDSLRNSVIIIMLGASLTKEEEKRLECISQVKGFKEKMLTKDTLHQIISIHFPEVISK</sequence>
<dbReference type="SMART" id="SM00448">
    <property type="entry name" value="REC"/>
    <property type="match status" value="1"/>
</dbReference>
<gene>
    <name evidence="3" type="ORF">GCM10022393_27570</name>
</gene>
<feature type="modified residue" description="4-aspartylphosphate" evidence="1">
    <location>
        <position position="58"/>
    </location>
</feature>